<dbReference type="Pfam" id="PF05751">
    <property type="entry name" value="FixH"/>
    <property type="match status" value="1"/>
</dbReference>
<accession>A0A2S9IMX3</accession>
<proteinExistence type="predicted"/>
<protein>
    <submittedName>
        <fullName evidence="2">Cytochrome oxidase</fullName>
    </submittedName>
</protein>
<keyword evidence="1" id="KW-0472">Membrane</keyword>
<sequence length="161" mass="17743">MNTQRRFTGWHMIAVMVGFFGTIIAVNLTMASFARSSWTGLVVANSYVASQQFNERMAESRAQAALGWNGTLETDAGHIRYRLADRNGLPVEAAGGKVVFRHPAYEGADWSAELKAGEKGLLVAEAKVVDGVWLVEMDIDAGLVRPYRRMIRVTIDKGIIQ</sequence>
<gene>
    <name evidence="2" type="ORF">C5748_19580</name>
</gene>
<dbReference type="Proteomes" id="UP000239434">
    <property type="component" value="Unassembled WGS sequence"/>
</dbReference>
<evidence type="ECO:0000313" key="3">
    <source>
        <dbReference type="Proteomes" id="UP000239434"/>
    </source>
</evidence>
<dbReference type="RefSeq" id="WP_105743619.1">
    <property type="nucleotide sequence ID" value="NZ_PVBR01000016.1"/>
</dbReference>
<dbReference type="InterPro" id="IPR008620">
    <property type="entry name" value="FixH"/>
</dbReference>
<evidence type="ECO:0000256" key="1">
    <source>
        <dbReference type="SAM" id="Phobius"/>
    </source>
</evidence>
<dbReference type="InterPro" id="IPR018037">
    <property type="entry name" value="FixH_proteobacterial"/>
</dbReference>
<evidence type="ECO:0000313" key="2">
    <source>
        <dbReference type="EMBL" id="PRD41857.1"/>
    </source>
</evidence>
<comment type="caution">
    <text evidence="2">The sequence shown here is derived from an EMBL/GenBank/DDBJ whole genome shotgun (WGS) entry which is preliminary data.</text>
</comment>
<feature type="transmembrane region" description="Helical" evidence="1">
    <location>
        <begin position="12"/>
        <end position="34"/>
    </location>
</feature>
<organism evidence="2 3">
    <name type="scientific">Phyllobacterium phragmitis</name>
    <dbReference type="NCBI Taxonomy" id="2670329"/>
    <lineage>
        <taxon>Bacteria</taxon>
        <taxon>Pseudomonadati</taxon>
        <taxon>Pseudomonadota</taxon>
        <taxon>Alphaproteobacteria</taxon>
        <taxon>Hyphomicrobiales</taxon>
        <taxon>Phyllobacteriaceae</taxon>
        <taxon>Phyllobacterium</taxon>
    </lineage>
</organism>
<dbReference type="PIRSF" id="PIRSF011386">
    <property type="entry name" value="FixH"/>
    <property type="match status" value="1"/>
</dbReference>
<name>A0A2S9IMX3_9HYPH</name>
<keyword evidence="3" id="KW-1185">Reference proteome</keyword>
<dbReference type="EMBL" id="PVBR01000016">
    <property type="protein sequence ID" value="PRD41857.1"/>
    <property type="molecule type" value="Genomic_DNA"/>
</dbReference>
<keyword evidence="1" id="KW-0812">Transmembrane</keyword>
<dbReference type="AlphaFoldDB" id="A0A2S9IMX3"/>
<reference evidence="2 3" key="1">
    <citation type="submission" date="2018-02" db="EMBL/GenBank/DDBJ databases">
        <title>The draft genome of Phyllobacterium sp. 1N-3.</title>
        <authorList>
            <person name="Liu L."/>
            <person name="Li L."/>
            <person name="Zhang X."/>
            <person name="Wang T."/>
            <person name="Liang L."/>
        </authorList>
    </citation>
    <scope>NUCLEOTIDE SEQUENCE [LARGE SCALE GENOMIC DNA]</scope>
    <source>
        <strain evidence="2 3">1N-3</strain>
    </source>
</reference>
<keyword evidence="1" id="KW-1133">Transmembrane helix</keyword>